<comment type="similarity">
    <text evidence="1">Belongs to the ATP-dependent AMP-binding enzyme family.</text>
</comment>
<dbReference type="InterPro" id="IPR045851">
    <property type="entry name" value="AMP-bd_C_sf"/>
</dbReference>
<dbReference type="PANTHER" id="PTHR43201">
    <property type="entry name" value="ACYL-COA SYNTHETASE"/>
    <property type="match status" value="1"/>
</dbReference>
<keyword evidence="2" id="KW-0436">Ligase</keyword>
<gene>
    <name evidence="5" type="ORF">ACFHYQ_07270</name>
</gene>
<evidence type="ECO:0000313" key="5">
    <source>
        <dbReference type="EMBL" id="MFC0862093.1"/>
    </source>
</evidence>
<protein>
    <submittedName>
        <fullName evidence="5">Class I adenylate-forming enzyme family protein</fullName>
    </submittedName>
</protein>
<name>A0ABV6U0U8_9ACTN</name>
<dbReference type="InterPro" id="IPR020845">
    <property type="entry name" value="AMP-binding_CS"/>
</dbReference>
<accession>A0ABV6U0U8</accession>
<dbReference type="PROSITE" id="PS00455">
    <property type="entry name" value="AMP_BINDING"/>
    <property type="match status" value="1"/>
</dbReference>
<dbReference type="InterPro" id="IPR042099">
    <property type="entry name" value="ANL_N_sf"/>
</dbReference>
<dbReference type="InterPro" id="IPR000873">
    <property type="entry name" value="AMP-dep_synth/lig_dom"/>
</dbReference>
<dbReference type="Pfam" id="PF00501">
    <property type="entry name" value="AMP-binding"/>
    <property type="match status" value="1"/>
</dbReference>
<evidence type="ECO:0000256" key="2">
    <source>
        <dbReference type="ARBA" id="ARBA00022598"/>
    </source>
</evidence>
<dbReference type="Gene3D" id="3.30.300.30">
    <property type="match status" value="1"/>
</dbReference>
<keyword evidence="6" id="KW-1185">Reference proteome</keyword>
<reference evidence="5 6" key="1">
    <citation type="submission" date="2024-09" db="EMBL/GenBank/DDBJ databases">
        <authorList>
            <person name="Sun Q."/>
            <person name="Mori K."/>
        </authorList>
    </citation>
    <scope>NUCLEOTIDE SEQUENCE [LARGE SCALE GENOMIC DNA]</scope>
    <source>
        <strain evidence="5 6">TBRC 1851</strain>
    </source>
</reference>
<comment type="caution">
    <text evidence="5">The sequence shown here is derived from an EMBL/GenBank/DDBJ whole genome shotgun (WGS) entry which is preliminary data.</text>
</comment>
<proteinExistence type="inferred from homology"/>
<dbReference type="RefSeq" id="WP_394300310.1">
    <property type="nucleotide sequence ID" value="NZ_JBHMQT010000010.1"/>
</dbReference>
<sequence length="546" mass="59327">MSTDPKIAMAAIMGRLTGPGGAFELAEEDVLGARMTVFKNRRRNLGEVLADSVRYGDRDYIVTATERLSFAEHARQVASLAKALREEYGVRPGDRIAINAANHPGWIVSFWAAIAAGAIPVGYNAWWTARELEYALGHTEPKLLVADAKRAALASGVTVLTVEEDVPRLARLHPEAPLAPHAAAEDDPAVILYTSGTSGRPKGAVHSHRNLTSVIEYHRMNDAVALAFGDPTDPADRRYLLALPLFHIASLHNLAVPRLATGSAILMHQGAFDVDKVLRLIEKERVTNWGAVPTMAHRLIEHGDLSTYDMSSLTAFSLASAPSSPAFKEKLRKAFPPAKDALVDSYGLTETCTAVTVATPADLAESPGTLGHPLATVRLEIRDPEGNALPEGEEGEVCVRSPYNMLGYWRDPEATARAIDADRWLHTGDIGVVERGRVRLTTRRSDLILRGGENVYPAEIENALAEHPGVRECAVIGTPHPDLGQEVTAVVVIDAGQPVGEDELRAFIAERLAYFKVPSRWRITGEPLPRNATGKVIRREIEKSVQ</sequence>
<dbReference type="InterPro" id="IPR025110">
    <property type="entry name" value="AMP-bd_C"/>
</dbReference>
<feature type="domain" description="AMP-dependent synthetase/ligase" evidence="3">
    <location>
        <begin position="54"/>
        <end position="409"/>
    </location>
</feature>
<dbReference type="Pfam" id="PF13193">
    <property type="entry name" value="AMP-binding_C"/>
    <property type="match status" value="1"/>
</dbReference>
<organism evidence="5 6">
    <name type="scientific">Sphaerimonospora cavernae</name>
    <dbReference type="NCBI Taxonomy" id="1740611"/>
    <lineage>
        <taxon>Bacteria</taxon>
        <taxon>Bacillati</taxon>
        <taxon>Actinomycetota</taxon>
        <taxon>Actinomycetes</taxon>
        <taxon>Streptosporangiales</taxon>
        <taxon>Streptosporangiaceae</taxon>
        <taxon>Sphaerimonospora</taxon>
    </lineage>
</organism>
<dbReference type="SUPFAM" id="SSF56801">
    <property type="entry name" value="Acetyl-CoA synthetase-like"/>
    <property type="match status" value="1"/>
</dbReference>
<evidence type="ECO:0000313" key="6">
    <source>
        <dbReference type="Proteomes" id="UP001589870"/>
    </source>
</evidence>
<feature type="domain" description="AMP-binding enzyme C-terminal" evidence="4">
    <location>
        <begin position="459"/>
        <end position="535"/>
    </location>
</feature>
<dbReference type="PANTHER" id="PTHR43201:SF5">
    <property type="entry name" value="MEDIUM-CHAIN ACYL-COA LIGASE ACSF2, MITOCHONDRIAL"/>
    <property type="match status" value="1"/>
</dbReference>
<dbReference type="Gene3D" id="3.40.50.12780">
    <property type="entry name" value="N-terminal domain of ligase-like"/>
    <property type="match status" value="1"/>
</dbReference>
<dbReference type="EMBL" id="JBHMQT010000010">
    <property type="protein sequence ID" value="MFC0862093.1"/>
    <property type="molecule type" value="Genomic_DNA"/>
</dbReference>
<dbReference type="Proteomes" id="UP001589870">
    <property type="component" value="Unassembled WGS sequence"/>
</dbReference>
<evidence type="ECO:0000259" key="4">
    <source>
        <dbReference type="Pfam" id="PF13193"/>
    </source>
</evidence>
<evidence type="ECO:0000256" key="1">
    <source>
        <dbReference type="ARBA" id="ARBA00006432"/>
    </source>
</evidence>
<evidence type="ECO:0000259" key="3">
    <source>
        <dbReference type="Pfam" id="PF00501"/>
    </source>
</evidence>